<comment type="caution">
    <text evidence="3">The sequence shown here is derived from an EMBL/GenBank/DDBJ whole genome shotgun (WGS) entry which is preliminary data.</text>
</comment>
<dbReference type="EMBL" id="JARAKH010000040">
    <property type="protein sequence ID" value="KAK8381382.1"/>
    <property type="molecule type" value="Genomic_DNA"/>
</dbReference>
<keyword evidence="4" id="KW-1185">Reference proteome</keyword>
<name>A0AAW0T4W1_SCYPA</name>
<protein>
    <recommendedName>
        <fullName evidence="2">Selenoprotein F/M domain-containing protein</fullName>
    </recommendedName>
</protein>
<accession>A0AAW0T4W1</accession>
<evidence type="ECO:0000259" key="2">
    <source>
        <dbReference type="Pfam" id="PF08806"/>
    </source>
</evidence>
<feature type="domain" description="Selenoprotein F/M" evidence="2">
    <location>
        <begin position="2"/>
        <end position="51"/>
    </location>
</feature>
<dbReference type="InterPro" id="IPR038219">
    <property type="entry name" value="Sep15/SelM_sf"/>
</dbReference>
<dbReference type="Pfam" id="PF08806">
    <property type="entry name" value="Sep15_SelM"/>
    <property type="match status" value="1"/>
</dbReference>
<organism evidence="3 4">
    <name type="scientific">Scylla paramamosain</name>
    <name type="common">Mud crab</name>
    <dbReference type="NCBI Taxonomy" id="85552"/>
    <lineage>
        <taxon>Eukaryota</taxon>
        <taxon>Metazoa</taxon>
        <taxon>Ecdysozoa</taxon>
        <taxon>Arthropoda</taxon>
        <taxon>Crustacea</taxon>
        <taxon>Multicrustacea</taxon>
        <taxon>Malacostraca</taxon>
        <taxon>Eumalacostraca</taxon>
        <taxon>Eucarida</taxon>
        <taxon>Decapoda</taxon>
        <taxon>Pleocyemata</taxon>
        <taxon>Brachyura</taxon>
        <taxon>Eubrachyura</taxon>
        <taxon>Portunoidea</taxon>
        <taxon>Portunidae</taxon>
        <taxon>Portuninae</taxon>
        <taxon>Scylla</taxon>
    </lineage>
</organism>
<comment type="similarity">
    <text evidence="1">Belongs to the selenoprotein M/F family.</text>
</comment>
<dbReference type="Gene3D" id="3.40.30.50">
    <property type="entry name" value="Sep15/SelM thioredoxin-like domain, active-site redox motif"/>
    <property type="match status" value="1"/>
</dbReference>
<dbReference type="AlphaFoldDB" id="A0AAW0T4W1"/>
<dbReference type="SUPFAM" id="SSF52833">
    <property type="entry name" value="Thioredoxin-like"/>
    <property type="match status" value="1"/>
</dbReference>
<reference evidence="3 4" key="1">
    <citation type="submission" date="2023-03" db="EMBL/GenBank/DDBJ databases">
        <title>High-quality genome of Scylla paramamosain provides insights in environmental adaptation.</title>
        <authorList>
            <person name="Zhang L."/>
        </authorList>
    </citation>
    <scope>NUCLEOTIDE SEQUENCE [LARGE SCALE GENOMIC DNA]</scope>
    <source>
        <strain evidence="3">LZ_2023a</strain>
        <tissue evidence="3">Muscle</tissue>
    </source>
</reference>
<evidence type="ECO:0000313" key="4">
    <source>
        <dbReference type="Proteomes" id="UP001487740"/>
    </source>
</evidence>
<gene>
    <name evidence="3" type="ORF">O3P69_018451</name>
</gene>
<proteinExistence type="inferred from homology"/>
<evidence type="ECO:0000256" key="1">
    <source>
        <dbReference type="ARBA" id="ARBA00005742"/>
    </source>
</evidence>
<dbReference type="InterPro" id="IPR036249">
    <property type="entry name" value="Thioredoxin-like_sf"/>
</dbReference>
<dbReference type="InterPro" id="IPR014912">
    <property type="entry name" value="Sep15_SelM_dom"/>
</dbReference>
<sequence length="76" mass="9146">MKFYHNVEWQQEDDAEPELLLLNKDGEVVQRFDIRQMKRGEIGQLLRKKGFFKKGKEDMEIPNKYKTGPYVEKDEL</sequence>
<evidence type="ECO:0000313" key="3">
    <source>
        <dbReference type="EMBL" id="KAK8381382.1"/>
    </source>
</evidence>
<dbReference type="Proteomes" id="UP001487740">
    <property type="component" value="Unassembled WGS sequence"/>
</dbReference>